<dbReference type="SMART" id="SM00054">
    <property type="entry name" value="EFh"/>
    <property type="match status" value="7"/>
</dbReference>
<dbReference type="InterPro" id="IPR002048">
    <property type="entry name" value="EF_hand_dom"/>
</dbReference>
<keyword evidence="2" id="KW-0106">Calcium</keyword>
<dbReference type="SUPFAM" id="SSF47473">
    <property type="entry name" value="EF-hand"/>
    <property type="match status" value="2"/>
</dbReference>
<name>A0A7S2NEZ8_9EUKA</name>
<feature type="domain" description="EF-hand" evidence="3">
    <location>
        <begin position="132"/>
        <end position="167"/>
    </location>
</feature>
<dbReference type="AlphaFoldDB" id="A0A7S2NEZ8"/>
<dbReference type="Gene3D" id="1.10.238.10">
    <property type="entry name" value="EF-hand"/>
    <property type="match status" value="3"/>
</dbReference>
<dbReference type="Pfam" id="PF13499">
    <property type="entry name" value="EF-hand_7"/>
    <property type="match status" value="2"/>
</dbReference>
<evidence type="ECO:0000256" key="2">
    <source>
        <dbReference type="ARBA" id="ARBA00022837"/>
    </source>
</evidence>
<dbReference type="EMBL" id="HBGU01072969">
    <property type="protein sequence ID" value="CAD9536026.1"/>
    <property type="molecule type" value="Transcribed_RNA"/>
</dbReference>
<proteinExistence type="predicted"/>
<keyword evidence="1" id="KW-0677">Repeat</keyword>
<protein>
    <recommendedName>
        <fullName evidence="3">EF-hand domain-containing protein</fullName>
    </recommendedName>
</protein>
<feature type="domain" description="EF-hand" evidence="3">
    <location>
        <begin position="61"/>
        <end position="96"/>
    </location>
</feature>
<reference evidence="4" key="1">
    <citation type="submission" date="2021-01" db="EMBL/GenBank/DDBJ databases">
        <authorList>
            <person name="Corre E."/>
            <person name="Pelletier E."/>
            <person name="Niang G."/>
            <person name="Scheremetjew M."/>
            <person name="Finn R."/>
            <person name="Kale V."/>
            <person name="Holt S."/>
            <person name="Cochrane G."/>
            <person name="Meng A."/>
            <person name="Brown T."/>
            <person name="Cohen L."/>
        </authorList>
    </citation>
    <scope>NUCLEOTIDE SEQUENCE</scope>
    <source>
        <strain evidence="4">UTEX LB 985</strain>
    </source>
</reference>
<dbReference type="PROSITE" id="PS50222">
    <property type="entry name" value="EF_HAND_2"/>
    <property type="match status" value="5"/>
</dbReference>
<dbReference type="FunFam" id="1.10.238.10:FF:000003">
    <property type="entry name" value="Calmodulin A"/>
    <property type="match status" value="1"/>
</dbReference>
<feature type="domain" description="EF-hand" evidence="3">
    <location>
        <begin position="1"/>
        <end position="25"/>
    </location>
</feature>
<organism evidence="4">
    <name type="scientific">Haptolina brevifila</name>
    <dbReference type="NCBI Taxonomy" id="156173"/>
    <lineage>
        <taxon>Eukaryota</taxon>
        <taxon>Haptista</taxon>
        <taxon>Haptophyta</taxon>
        <taxon>Prymnesiophyceae</taxon>
        <taxon>Prymnesiales</taxon>
        <taxon>Prymnesiaceae</taxon>
        <taxon>Haptolina</taxon>
    </lineage>
</organism>
<dbReference type="InterPro" id="IPR050145">
    <property type="entry name" value="Centrin_CML-like"/>
</dbReference>
<feature type="domain" description="EF-hand" evidence="3">
    <location>
        <begin position="233"/>
        <end position="268"/>
    </location>
</feature>
<sequence>MADTDKNGKIDAWELMRALQILGMPPENFQLALQTLHRYDKNRDGNLQLAEYRVLAREALRQLQDADESFTKWDVNGDQRIDSNELYNALSAVGLADSHEHAQAVMQKFSVEQSPSGTLDRRKFREVVEEMRSFQTHKSLFRRYDADGNGHINSSELHGALEELGLAGLHDRSHVEAIMRRMDSDGNGTLELAEFVRLSRAIPAFRQFDTDANGSIDKDELAYALHALGLRTGSSSEIIELLRRFDSDGDGSLQLDEYVQLVEELQGHGKATRQPVASNYQHEMAHQPELHPYQAAQPHPQAYQQYHQKDLHQPVYHQPLPQREYQQPVYHQPLPQKDYQQPVSHQKVPLGTVLHEPAMFSQHATLAPPANQLSV</sequence>
<dbReference type="PROSITE" id="PS00018">
    <property type="entry name" value="EF_HAND_1"/>
    <property type="match status" value="5"/>
</dbReference>
<feature type="domain" description="EF-hand" evidence="3">
    <location>
        <begin position="204"/>
        <end position="231"/>
    </location>
</feature>
<dbReference type="Pfam" id="PF13202">
    <property type="entry name" value="EF-hand_5"/>
    <property type="match status" value="1"/>
</dbReference>
<dbReference type="PANTHER" id="PTHR23050">
    <property type="entry name" value="CALCIUM BINDING PROTEIN"/>
    <property type="match status" value="1"/>
</dbReference>
<dbReference type="GO" id="GO:0005509">
    <property type="term" value="F:calcium ion binding"/>
    <property type="evidence" value="ECO:0007669"/>
    <property type="project" value="InterPro"/>
</dbReference>
<evidence type="ECO:0000259" key="3">
    <source>
        <dbReference type="PROSITE" id="PS50222"/>
    </source>
</evidence>
<dbReference type="InterPro" id="IPR018247">
    <property type="entry name" value="EF_Hand_1_Ca_BS"/>
</dbReference>
<accession>A0A7S2NEZ8</accession>
<dbReference type="InterPro" id="IPR011992">
    <property type="entry name" value="EF-hand-dom_pair"/>
</dbReference>
<evidence type="ECO:0000313" key="4">
    <source>
        <dbReference type="EMBL" id="CAD9536026.1"/>
    </source>
</evidence>
<evidence type="ECO:0000256" key="1">
    <source>
        <dbReference type="ARBA" id="ARBA00022737"/>
    </source>
</evidence>
<gene>
    <name evidence="4" type="ORF">CBRE1094_LOCUS39738</name>
</gene>